<name>A0ABQ9YCV3_9EUKA</name>
<dbReference type="Proteomes" id="UP001281761">
    <property type="component" value="Unassembled WGS sequence"/>
</dbReference>
<organism evidence="1 2">
    <name type="scientific">Blattamonas nauphoetae</name>
    <dbReference type="NCBI Taxonomy" id="2049346"/>
    <lineage>
        <taxon>Eukaryota</taxon>
        <taxon>Metamonada</taxon>
        <taxon>Preaxostyla</taxon>
        <taxon>Oxymonadida</taxon>
        <taxon>Blattamonas</taxon>
    </lineage>
</organism>
<keyword evidence="2" id="KW-1185">Reference proteome</keyword>
<evidence type="ECO:0000313" key="1">
    <source>
        <dbReference type="EMBL" id="KAK2961588.1"/>
    </source>
</evidence>
<gene>
    <name evidence="1" type="ORF">BLNAU_3386</name>
</gene>
<evidence type="ECO:0008006" key="3">
    <source>
        <dbReference type="Google" id="ProtNLM"/>
    </source>
</evidence>
<dbReference type="Gene3D" id="2.60.120.920">
    <property type="match status" value="1"/>
</dbReference>
<sequence length="244" mass="26670">MFSTSFLAQSLSLDPATTVDVLNSVSSALSTAMNSRRDETHSKDIPTSLTTLPPLLSTNPAHFITNNASITRTSVDTNHFRVARSTSILLETPFTNGTISTTITCLSLPPSIFGIGLIDSTSPLPERGKCLGFEVKNSLFLESSTGRLWFNTPATEDESRTESCHTSLNEGDCVRMEVDMESSPRTIQFFVNGETGRYFVSGLPPSVRIGVSACIPGTSFRIDRINHLKHATPLKPAMRELKWQ</sequence>
<dbReference type="InterPro" id="IPR043136">
    <property type="entry name" value="B30.2/SPRY_sf"/>
</dbReference>
<protein>
    <recommendedName>
        <fullName evidence="3">B30.2/SPRY domain-containing protein</fullName>
    </recommendedName>
</protein>
<reference evidence="1 2" key="1">
    <citation type="journal article" date="2022" name="bioRxiv">
        <title>Genomics of Preaxostyla Flagellates Illuminates Evolutionary Transitions and the Path Towards Mitochondrial Loss.</title>
        <authorList>
            <person name="Novak L.V.F."/>
            <person name="Treitli S.C."/>
            <person name="Pyrih J."/>
            <person name="Halakuc P."/>
            <person name="Pipaliya S.V."/>
            <person name="Vacek V."/>
            <person name="Brzon O."/>
            <person name="Soukal P."/>
            <person name="Eme L."/>
            <person name="Dacks J.B."/>
            <person name="Karnkowska A."/>
            <person name="Elias M."/>
            <person name="Hampl V."/>
        </authorList>
    </citation>
    <scope>NUCLEOTIDE SEQUENCE [LARGE SCALE GENOMIC DNA]</scope>
    <source>
        <strain evidence="1">NAU3</strain>
        <tissue evidence="1">Gut</tissue>
    </source>
</reference>
<evidence type="ECO:0000313" key="2">
    <source>
        <dbReference type="Proteomes" id="UP001281761"/>
    </source>
</evidence>
<proteinExistence type="predicted"/>
<accession>A0ABQ9YCV3</accession>
<dbReference type="EMBL" id="JARBJD010000015">
    <property type="protein sequence ID" value="KAK2961588.1"/>
    <property type="molecule type" value="Genomic_DNA"/>
</dbReference>
<comment type="caution">
    <text evidence="1">The sequence shown here is derived from an EMBL/GenBank/DDBJ whole genome shotgun (WGS) entry which is preliminary data.</text>
</comment>